<protein>
    <submittedName>
        <fullName evidence="1">Uncharacterized protein</fullName>
    </submittedName>
</protein>
<reference evidence="1 2" key="1">
    <citation type="submission" date="2018-11" db="EMBL/GenBank/DDBJ databases">
        <authorList>
            <consortium name="Pathogen Informatics"/>
        </authorList>
    </citation>
    <scope>NUCLEOTIDE SEQUENCE [LARGE SCALE GENOMIC DNA]</scope>
</reference>
<accession>A0A3P7RY56</accession>
<keyword evidence="2" id="KW-1185">Reference proteome</keyword>
<evidence type="ECO:0000313" key="1">
    <source>
        <dbReference type="EMBL" id="VDN45789.1"/>
    </source>
</evidence>
<dbReference type="Proteomes" id="UP000281553">
    <property type="component" value="Unassembled WGS sequence"/>
</dbReference>
<dbReference type="AlphaFoldDB" id="A0A3P7RY56"/>
<dbReference type="EMBL" id="UYRU01119048">
    <property type="protein sequence ID" value="VDN45789.1"/>
    <property type="molecule type" value="Genomic_DNA"/>
</dbReference>
<gene>
    <name evidence="1" type="ORF">DILT_LOCUS19707</name>
</gene>
<organism evidence="1 2">
    <name type="scientific">Dibothriocephalus latus</name>
    <name type="common">Fish tapeworm</name>
    <name type="synonym">Diphyllobothrium latum</name>
    <dbReference type="NCBI Taxonomy" id="60516"/>
    <lineage>
        <taxon>Eukaryota</taxon>
        <taxon>Metazoa</taxon>
        <taxon>Spiralia</taxon>
        <taxon>Lophotrochozoa</taxon>
        <taxon>Platyhelminthes</taxon>
        <taxon>Cestoda</taxon>
        <taxon>Eucestoda</taxon>
        <taxon>Diphyllobothriidea</taxon>
        <taxon>Diphyllobothriidae</taxon>
        <taxon>Dibothriocephalus</taxon>
    </lineage>
</organism>
<evidence type="ECO:0000313" key="2">
    <source>
        <dbReference type="Proteomes" id="UP000281553"/>
    </source>
</evidence>
<name>A0A3P7RY56_DIBLA</name>
<proteinExistence type="predicted"/>
<sequence length="71" mass="7937">METDFVIDETVRTMRISRPIHEVVLLPRGGAAAYPEVDSSLLVNIKKLILDLLLSASIAEEKRLSAAYMEH</sequence>